<gene>
    <name evidence="10" type="ORF">DAPK24_044120</name>
</gene>
<keyword evidence="6" id="KW-0539">Nucleus</keyword>
<dbReference type="Pfam" id="PF00076">
    <property type="entry name" value="RRM_1"/>
    <property type="match status" value="1"/>
</dbReference>
<feature type="domain" description="RRM" evidence="9">
    <location>
        <begin position="276"/>
        <end position="366"/>
    </location>
</feature>
<dbReference type="PANTHER" id="PTHR23236">
    <property type="entry name" value="EUKARYOTIC TRANSLATION INITIATION FACTOR 4B/4H"/>
    <property type="match status" value="1"/>
</dbReference>
<dbReference type="EMBL" id="BTGB01000009">
    <property type="protein sequence ID" value="GMM47814.1"/>
    <property type="molecule type" value="Genomic_DNA"/>
</dbReference>
<comment type="function">
    <text evidence="1">Involved in pre-25S rRNA processing.</text>
</comment>
<dbReference type="InterPro" id="IPR000504">
    <property type="entry name" value="RRM_dom"/>
</dbReference>
<dbReference type="Proteomes" id="UP001378960">
    <property type="component" value="Unassembled WGS sequence"/>
</dbReference>
<feature type="compositionally biased region" description="Acidic residues" evidence="8">
    <location>
        <begin position="89"/>
        <end position="114"/>
    </location>
</feature>
<feature type="compositionally biased region" description="Acidic residues" evidence="8">
    <location>
        <begin position="122"/>
        <end position="140"/>
    </location>
</feature>
<comment type="similarity">
    <text evidence="3">Belongs to the RRM RBM34 family.</text>
</comment>
<organism evidence="10 11">
    <name type="scientific">Pichia kluyveri</name>
    <name type="common">Yeast</name>
    <dbReference type="NCBI Taxonomy" id="36015"/>
    <lineage>
        <taxon>Eukaryota</taxon>
        <taxon>Fungi</taxon>
        <taxon>Dikarya</taxon>
        <taxon>Ascomycota</taxon>
        <taxon>Saccharomycotina</taxon>
        <taxon>Pichiomycetes</taxon>
        <taxon>Pichiales</taxon>
        <taxon>Pichiaceae</taxon>
        <taxon>Pichia</taxon>
    </lineage>
</organism>
<comment type="caution">
    <text evidence="10">The sequence shown here is derived from an EMBL/GenBank/DDBJ whole genome shotgun (WGS) entry which is preliminary data.</text>
</comment>
<dbReference type="PROSITE" id="PS50102">
    <property type="entry name" value="RRM"/>
    <property type="match status" value="1"/>
</dbReference>
<feature type="compositionally biased region" description="Acidic residues" evidence="8">
    <location>
        <begin position="63"/>
        <end position="78"/>
    </location>
</feature>
<dbReference type="InterPro" id="IPR012677">
    <property type="entry name" value="Nucleotide-bd_a/b_plait_sf"/>
</dbReference>
<dbReference type="AlphaFoldDB" id="A0AAV5R8C2"/>
<dbReference type="PANTHER" id="PTHR23236:SF25">
    <property type="entry name" value="RNA-BINDING PROTEIN 34"/>
    <property type="match status" value="1"/>
</dbReference>
<evidence type="ECO:0000256" key="5">
    <source>
        <dbReference type="ARBA" id="ARBA00022884"/>
    </source>
</evidence>
<dbReference type="GO" id="GO:0019843">
    <property type="term" value="F:rRNA binding"/>
    <property type="evidence" value="ECO:0007669"/>
    <property type="project" value="TreeGrafter"/>
</dbReference>
<evidence type="ECO:0000256" key="3">
    <source>
        <dbReference type="ARBA" id="ARBA00007077"/>
    </source>
</evidence>
<dbReference type="SUPFAM" id="SSF54928">
    <property type="entry name" value="RNA-binding domain, RBD"/>
    <property type="match status" value="2"/>
</dbReference>
<dbReference type="Gene3D" id="3.30.70.330">
    <property type="match status" value="2"/>
</dbReference>
<feature type="region of interest" description="Disordered" evidence="8">
    <location>
        <begin position="391"/>
        <end position="492"/>
    </location>
</feature>
<sequence>MSGLFAKPSVIDNEKIVAEKTRTIVQLKKKERKEKRRQEKNAPVEEEVEAEEENVDSKPVDGDAMDVDSDEEKEENPDLESKYMSKLVDEDEDEESEEEDEDEDEDEKEEENDGSDDKSDEKTEDGEMDVDAETITEGETTDSKVGGAAKILDLKDKEFEKAERTIFIGNVPAIIMSNKRETKDFKLFINKFLNCPEHTSLIDSIRFRSIHSTTTAPRKVAFISKEVDLENVMNSYVVFKNKEDSLKALKLNGQVYKDHHLRVDHLTHPNKKDNKLSIFVGNLDFQEKEETLWKYFNKKCISNSERDTGLKNVIDNVRIIRDSKTSYGKGFAIVQFIDSNYVTKALLLDDKKMNNKRTLRITRCKKTMRNNETMRSKFSKLNDKQKTVVGRAKQLGKTDRRTLGKLVVEGERATKGKTPIGKGGKVDKKRHGGRKERREKDAKITSRSKAFREKLEAEAAAKPGGKGKPVNNKDGSKPNGSKPRGSGNKVKK</sequence>
<protein>
    <recommendedName>
        <fullName evidence="4">Nucleolar protein 12</fullName>
    </recommendedName>
</protein>
<evidence type="ECO:0000259" key="9">
    <source>
        <dbReference type="PROSITE" id="PS50102"/>
    </source>
</evidence>
<proteinExistence type="inferred from homology"/>
<feature type="region of interest" description="Disordered" evidence="8">
    <location>
        <begin position="27"/>
        <end position="142"/>
    </location>
</feature>
<evidence type="ECO:0000256" key="7">
    <source>
        <dbReference type="PROSITE-ProRule" id="PRU00176"/>
    </source>
</evidence>
<comment type="subcellular location">
    <subcellularLocation>
        <location evidence="2">Nucleus</location>
        <location evidence="2">Nucleolus</location>
    </subcellularLocation>
</comment>
<feature type="compositionally biased region" description="Basic and acidic residues" evidence="8">
    <location>
        <begin position="436"/>
        <end position="459"/>
    </location>
</feature>
<evidence type="ECO:0000256" key="8">
    <source>
        <dbReference type="SAM" id="MobiDB-lite"/>
    </source>
</evidence>
<name>A0AAV5R8C2_PICKL</name>
<dbReference type="SMART" id="SM00360">
    <property type="entry name" value="RRM"/>
    <property type="match status" value="1"/>
</dbReference>
<dbReference type="GO" id="GO:0000463">
    <property type="term" value="P:maturation of LSU-rRNA from tricistronic rRNA transcript (SSU-rRNA, 5.8S rRNA, LSU-rRNA)"/>
    <property type="evidence" value="ECO:0007669"/>
    <property type="project" value="TreeGrafter"/>
</dbReference>
<feature type="compositionally biased region" description="Basic and acidic residues" evidence="8">
    <location>
        <begin position="396"/>
        <end position="414"/>
    </location>
</feature>
<reference evidence="10 11" key="1">
    <citation type="journal article" date="2023" name="Elife">
        <title>Identification of key yeast species and microbe-microbe interactions impacting larval growth of Drosophila in the wild.</title>
        <authorList>
            <person name="Mure A."/>
            <person name="Sugiura Y."/>
            <person name="Maeda R."/>
            <person name="Honda K."/>
            <person name="Sakurai N."/>
            <person name="Takahashi Y."/>
            <person name="Watada M."/>
            <person name="Katoh T."/>
            <person name="Gotoh A."/>
            <person name="Gotoh Y."/>
            <person name="Taniguchi I."/>
            <person name="Nakamura K."/>
            <person name="Hayashi T."/>
            <person name="Katayama T."/>
            <person name="Uemura T."/>
            <person name="Hattori Y."/>
        </authorList>
    </citation>
    <scope>NUCLEOTIDE SEQUENCE [LARGE SCALE GENOMIC DNA]</scope>
    <source>
        <strain evidence="10 11">PK-24</strain>
    </source>
</reference>
<dbReference type="InterPro" id="IPR035979">
    <property type="entry name" value="RBD_domain_sf"/>
</dbReference>
<evidence type="ECO:0000313" key="10">
    <source>
        <dbReference type="EMBL" id="GMM47814.1"/>
    </source>
</evidence>
<evidence type="ECO:0000256" key="6">
    <source>
        <dbReference type="ARBA" id="ARBA00023242"/>
    </source>
</evidence>
<keyword evidence="11" id="KW-1185">Reference proteome</keyword>
<keyword evidence="5 7" id="KW-0694">RNA-binding</keyword>
<accession>A0AAV5R8C2</accession>
<evidence type="ECO:0000256" key="2">
    <source>
        <dbReference type="ARBA" id="ARBA00004604"/>
    </source>
</evidence>
<evidence type="ECO:0000256" key="1">
    <source>
        <dbReference type="ARBA" id="ARBA00002475"/>
    </source>
</evidence>
<evidence type="ECO:0000256" key="4">
    <source>
        <dbReference type="ARBA" id="ARBA00015520"/>
    </source>
</evidence>
<feature type="compositionally biased region" description="Acidic residues" evidence="8">
    <location>
        <begin position="44"/>
        <end position="54"/>
    </location>
</feature>
<evidence type="ECO:0000313" key="11">
    <source>
        <dbReference type="Proteomes" id="UP001378960"/>
    </source>
</evidence>
<dbReference type="GO" id="GO:0005730">
    <property type="term" value="C:nucleolus"/>
    <property type="evidence" value="ECO:0007669"/>
    <property type="project" value="UniProtKB-SubCell"/>
</dbReference>